<protein>
    <submittedName>
        <fullName evidence="2">Uncharacterized protein</fullName>
    </submittedName>
</protein>
<feature type="compositionally biased region" description="Basic and acidic residues" evidence="1">
    <location>
        <begin position="165"/>
        <end position="177"/>
    </location>
</feature>
<dbReference type="EMBL" id="AZIL01000688">
    <property type="protein sequence ID" value="EWM26341.1"/>
    <property type="molecule type" value="Genomic_DNA"/>
</dbReference>
<name>W7U092_9STRA</name>
<evidence type="ECO:0000313" key="3">
    <source>
        <dbReference type="Proteomes" id="UP000019335"/>
    </source>
</evidence>
<feature type="region of interest" description="Disordered" evidence="1">
    <location>
        <begin position="103"/>
        <end position="125"/>
    </location>
</feature>
<proteinExistence type="predicted"/>
<feature type="non-terminal residue" evidence="2">
    <location>
        <position position="1"/>
    </location>
</feature>
<feature type="compositionally biased region" description="Basic and acidic residues" evidence="1">
    <location>
        <begin position="145"/>
        <end position="155"/>
    </location>
</feature>
<evidence type="ECO:0000313" key="2">
    <source>
        <dbReference type="EMBL" id="EWM26341.1"/>
    </source>
</evidence>
<dbReference type="AlphaFoldDB" id="W7U092"/>
<comment type="caution">
    <text evidence="2">The sequence shown here is derived from an EMBL/GenBank/DDBJ whole genome shotgun (WGS) entry which is preliminary data.</text>
</comment>
<accession>W7U092</accession>
<evidence type="ECO:0000256" key="1">
    <source>
        <dbReference type="SAM" id="MobiDB-lite"/>
    </source>
</evidence>
<feature type="region of interest" description="Disordered" evidence="1">
    <location>
        <begin position="137"/>
        <end position="177"/>
    </location>
</feature>
<dbReference type="Proteomes" id="UP000019335">
    <property type="component" value="Chromosome 9"/>
</dbReference>
<reference evidence="2 3" key="1">
    <citation type="journal article" date="2014" name="Mol. Plant">
        <title>Chromosome Scale Genome Assembly and Transcriptome Profiling of Nannochloropsis gaditana in Nitrogen Depletion.</title>
        <authorList>
            <person name="Corteggiani Carpinelli E."/>
            <person name="Telatin A."/>
            <person name="Vitulo N."/>
            <person name="Forcato C."/>
            <person name="D'Angelo M."/>
            <person name="Schiavon R."/>
            <person name="Vezzi A."/>
            <person name="Giacometti G.M."/>
            <person name="Morosinotto T."/>
            <person name="Valle G."/>
        </authorList>
    </citation>
    <scope>NUCLEOTIDE SEQUENCE [LARGE SCALE GENOMIC DNA]</scope>
    <source>
        <strain evidence="2 3">B-31</strain>
    </source>
</reference>
<keyword evidence="3" id="KW-1185">Reference proteome</keyword>
<organism evidence="2 3">
    <name type="scientific">Nannochloropsis gaditana</name>
    <dbReference type="NCBI Taxonomy" id="72520"/>
    <lineage>
        <taxon>Eukaryota</taxon>
        <taxon>Sar</taxon>
        <taxon>Stramenopiles</taxon>
        <taxon>Ochrophyta</taxon>
        <taxon>Eustigmatophyceae</taxon>
        <taxon>Eustigmatales</taxon>
        <taxon>Monodopsidaceae</taxon>
        <taxon>Nannochloropsis</taxon>
    </lineage>
</organism>
<gene>
    <name evidence="2" type="ORF">Naga_100268g12</name>
</gene>
<sequence length="177" mass="20120">SLFQHRHPPQRARHALHPSQALPCRWLPVPRRDRPPGRCHRREQHRIRAQCRARVPKTLRLPRGLEGQDLGGRVLRAGRASLRDGLRWTDAFRLLLRLREAEGAGDQESRLDRRVHPPRPEGRDQQIRSDLLGLGAVAAGGKSGSMREGRREGDGWVRVMTRGNEGARRPGRGVDRP</sequence>